<evidence type="ECO:0000256" key="6">
    <source>
        <dbReference type="SAM" id="MobiDB-lite"/>
    </source>
</evidence>
<sequence length="615" mass="70097">MEESDSRSDSSDLDHTSGENIIDSEDGESESGLNKTKKRSKVWEHFKEVLVNGKIYMSSKANRSTGNLKSHLIKSHKTQYNMENDDPQQPEVTQFYSNNTMTSQTFDRNKLRQALLKWIVVSNQPHTEIEQDTFLNVSKSVNPALPVSSFQISADTIKSDLMTTYKEEQSKIKPLVMANEGKLSVTHDVWTSKNQIAFMGMKAHWISNDWEIKQLLIGFPNIVGSHTGINIAAVFLSGIEDAGIPLHKVLGITTDNASNNDTFFREFQKLCHENQVSFTENGNRVRCVAHILNLAVQSLLEHLEVTPTLEDEDYTEDEIDTEITEDLASCVETKVVVKLRKLVGRIRASPQRREKLANACKQNNTKENQLVIDVKTRWNSTHAMITRGLELKIQILVFCSSEPEFQKHILTESDWSALEHLMVVLQYFDRATEHLSTSRHVTITSVVPMFDWISDKLTSFISDGSSPALTDAASKAYDKIQRYFPDPEKDDLLFTAVILNPSCKLQYFKEHDWDSRAIKKMKNKIINTFMKYYAGASDTTSPDPVQEEEEDDFLAHMNRRSKLGKKGSEIDKFLAEPLAPSKGSILEWWKLNKKTTLICPEWQKMYFPLSLSNRA</sequence>
<feature type="region of interest" description="Disordered" evidence="6">
    <location>
        <begin position="1"/>
        <end position="38"/>
    </location>
</feature>
<evidence type="ECO:0000313" key="8">
    <source>
        <dbReference type="Proteomes" id="UP000198287"/>
    </source>
</evidence>
<evidence type="ECO:0000256" key="3">
    <source>
        <dbReference type="ARBA" id="ARBA00022771"/>
    </source>
</evidence>
<proteinExistence type="predicted"/>
<keyword evidence="2" id="KW-0479">Metal-binding</keyword>
<keyword evidence="5" id="KW-0539">Nucleus</keyword>
<evidence type="ECO:0000256" key="4">
    <source>
        <dbReference type="ARBA" id="ARBA00022833"/>
    </source>
</evidence>
<dbReference type="Proteomes" id="UP000198287">
    <property type="component" value="Unassembled WGS sequence"/>
</dbReference>
<keyword evidence="4" id="KW-0862">Zinc</keyword>
<keyword evidence="8" id="KW-1185">Reference proteome</keyword>
<organism evidence="7 8">
    <name type="scientific">Folsomia candida</name>
    <name type="common">Springtail</name>
    <dbReference type="NCBI Taxonomy" id="158441"/>
    <lineage>
        <taxon>Eukaryota</taxon>
        <taxon>Metazoa</taxon>
        <taxon>Ecdysozoa</taxon>
        <taxon>Arthropoda</taxon>
        <taxon>Hexapoda</taxon>
        <taxon>Collembola</taxon>
        <taxon>Entomobryomorpha</taxon>
        <taxon>Isotomoidea</taxon>
        <taxon>Isotomidae</taxon>
        <taxon>Proisotominae</taxon>
        <taxon>Folsomia</taxon>
    </lineage>
</organism>
<name>A0A226DNP0_FOLCA</name>
<evidence type="ECO:0000256" key="1">
    <source>
        <dbReference type="ARBA" id="ARBA00004123"/>
    </source>
</evidence>
<gene>
    <name evidence="7" type="ORF">Fcan01_18978</name>
</gene>
<evidence type="ECO:0000256" key="5">
    <source>
        <dbReference type="ARBA" id="ARBA00023242"/>
    </source>
</evidence>
<dbReference type="AlphaFoldDB" id="A0A226DNP0"/>
<accession>A0A226DNP0</accession>
<dbReference type="InterPro" id="IPR052035">
    <property type="entry name" value="ZnF_BED_domain_contain"/>
</dbReference>
<keyword evidence="3" id="KW-0863">Zinc-finger</keyword>
<dbReference type="GO" id="GO:0008270">
    <property type="term" value="F:zinc ion binding"/>
    <property type="evidence" value="ECO:0007669"/>
    <property type="project" value="UniProtKB-KW"/>
</dbReference>
<comment type="caution">
    <text evidence="7">The sequence shown here is derived from an EMBL/GenBank/DDBJ whole genome shotgun (WGS) entry which is preliminary data.</text>
</comment>
<dbReference type="PANTHER" id="PTHR46481:SF10">
    <property type="entry name" value="ZINC FINGER BED DOMAIN-CONTAINING PROTEIN 39"/>
    <property type="match status" value="1"/>
</dbReference>
<evidence type="ECO:0000256" key="2">
    <source>
        <dbReference type="ARBA" id="ARBA00022723"/>
    </source>
</evidence>
<dbReference type="EMBL" id="LNIX01000016">
    <property type="protein sequence ID" value="OXA46267.1"/>
    <property type="molecule type" value="Genomic_DNA"/>
</dbReference>
<dbReference type="GO" id="GO:0005634">
    <property type="term" value="C:nucleus"/>
    <property type="evidence" value="ECO:0007669"/>
    <property type="project" value="UniProtKB-SubCell"/>
</dbReference>
<dbReference type="SMART" id="SM00614">
    <property type="entry name" value="ZnF_BED"/>
    <property type="match status" value="1"/>
</dbReference>
<dbReference type="InterPro" id="IPR012337">
    <property type="entry name" value="RNaseH-like_sf"/>
</dbReference>
<feature type="compositionally biased region" description="Basic and acidic residues" evidence="6">
    <location>
        <begin position="1"/>
        <end position="17"/>
    </location>
</feature>
<protein>
    <submittedName>
        <fullName evidence="7">Putative AC transposase</fullName>
    </submittedName>
</protein>
<dbReference type="OMA" id="CCASHIL"/>
<dbReference type="OrthoDB" id="1607513at2759"/>
<dbReference type="STRING" id="158441.A0A226DNP0"/>
<dbReference type="PANTHER" id="PTHR46481">
    <property type="entry name" value="ZINC FINGER BED DOMAIN-CONTAINING PROTEIN 4"/>
    <property type="match status" value="1"/>
</dbReference>
<evidence type="ECO:0000313" key="7">
    <source>
        <dbReference type="EMBL" id="OXA46267.1"/>
    </source>
</evidence>
<dbReference type="SUPFAM" id="SSF53098">
    <property type="entry name" value="Ribonuclease H-like"/>
    <property type="match status" value="1"/>
</dbReference>
<reference evidence="7 8" key="1">
    <citation type="submission" date="2015-12" db="EMBL/GenBank/DDBJ databases">
        <title>The genome of Folsomia candida.</title>
        <authorList>
            <person name="Faddeeva A."/>
            <person name="Derks M.F."/>
            <person name="Anvar Y."/>
            <person name="Smit S."/>
            <person name="Van Straalen N."/>
            <person name="Roelofs D."/>
        </authorList>
    </citation>
    <scope>NUCLEOTIDE SEQUENCE [LARGE SCALE GENOMIC DNA]</scope>
    <source>
        <strain evidence="7 8">VU population</strain>
        <tissue evidence="7">Whole body</tissue>
    </source>
</reference>
<comment type="subcellular location">
    <subcellularLocation>
        <location evidence="1">Nucleus</location>
    </subcellularLocation>
</comment>